<dbReference type="Proteomes" id="UP000037977">
    <property type="component" value="Unassembled WGS sequence"/>
</dbReference>
<evidence type="ECO:0000256" key="2">
    <source>
        <dbReference type="ARBA" id="ARBA00022884"/>
    </source>
</evidence>
<sequence>MTMVLTVQQRQKGRRSSLTQLRQDGAIPGVVYGFQMASTAISLDARTFAKMLATYGTNGVFQLELEGQHVNAVLTEVQRCALKGNVKHVDFKSINMAEELEVDVPVNPIGDAVGVADGGLLLQPNREVRIKVKPTEIPEAIDIDVTNVAIGTSLYVGDIRQQLPFEILQEDDYTLVTITPPPAENVQEDDTVDETPEVIEATGQNTAEPQA</sequence>
<dbReference type="GO" id="GO:0006412">
    <property type="term" value="P:translation"/>
    <property type="evidence" value="ECO:0007669"/>
    <property type="project" value="UniProtKB-UniRule"/>
</dbReference>
<keyword evidence="4 5" id="KW-0687">Ribonucleoprotein</keyword>
<dbReference type="EMBL" id="LGCI01000005">
    <property type="protein sequence ID" value="KOY83350.1"/>
    <property type="molecule type" value="Genomic_DNA"/>
</dbReference>
<dbReference type="NCBIfam" id="TIGR00731">
    <property type="entry name" value="bL25_bact_ctc"/>
    <property type="match status" value="1"/>
</dbReference>
<dbReference type="InterPro" id="IPR020057">
    <property type="entry name" value="Ribosomal_bL25_b-dom"/>
</dbReference>
<feature type="domain" description="Large ribosomal subunit protein bL25 beta" evidence="8">
    <location>
        <begin position="100"/>
        <end position="181"/>
    </location>
</feature>
<dbReference type="InterPro" id="IPR020056">
    <property type="entry name" value="Rbsml_bL25/Gln-tRNA_synth_N"/>
</dbReference>
<dbReference type="Gene3D" id="2.40.240.10">
    <property type="entry name" value="Ribosomal Protein L25, Chain P"/>
    <property type="match status" value="1"/>
</dbReference>
<feature type="compositionally biased region" description="Acidic residues" evidence="6">
    <location>
        <begin position="186"/>
        <end position="197"/>
    </location>
</feature>
<dbReference type="PANTHER" id="PTHR33284:SF1">
    <property type="entry name" value="RIBOSOMAL PROTEIN L25_GLN-TRNA SYNTHETASE, ANTI-CODON-BINDING DOMAIN-CONTAINING PROTEIN"/>
    <property type="match status" value="1"/>
</dbReference>
<organism evidence="9 10">
    <name type="scientific">Lysinibacillus macroides</name>
    <dbReference type="NCBI Taxonomy" id="33935"/>
    <lineage>
        <taxon>Bacteria</taxon>
        <taxon>Bacillati</taxon>
        <taxon>Bacillota</taxon>
        <taxon>Bacilli</taxon>
        <taxon>Bacillales</taxon>
        <taxon>Bacillaceae</taxon>
        <taxon>Lysinibacillus</taxon>
    </lineage>
</organism>
<dbReference type="AlphaFoldDB" id="A0A0M9DME7"/>
<dbReference type="InterPro" id="IPR001021">
    <property type="entry name" value="Ribosomal_bL25_long"/>
</dbReference>
<dbReference type="Pfam" id="PF14693">
    <property type="entry name" value="Ribosomal_TL5_C"/>
    <property type="match status" value="1"/>
</dbReference>
<dbReference type="InterPro" id="IPR029751">
    <property type="entry name" value="Ribosomal_L25_dom"/>
</dbReference>
<protein>
    <recommendedName>
        <fullName evidence="5">Large ribosomal subunit protein bL25</fullName>
    </recommendedName>
    <alternativeName>
        <fullName evidence="5">General stress protein CTC</fullName>
    </alternativeName>
</protein>
<gene>
    <name evidence="5" type="primary">rplY</name>
    <name evidence="5" type="synonym">ctc</name>
    <name evidence="9" type="ORF">ADM90_08760</name>
</gene>
<evidence type="ECO:0000256" key="5">
    <source>
        <dbReference type="HAMAP-Rule" id="MF_01334"/>
    </source>
</evidence>
<dbReference type="PATRIC" id="fig|33935.3.peg.1225"/>
<keyword evidence="2 5" id="KW-0694">RNA-binding</keyword>
<feature type="compositionally biased region" description="Polar residues" evidence="6">
    <location>
        <begin position="202"/>
        <end position="211"/>
    </location>
</feature>
<dbReference type="GO" id="GO:0003735">
    <property type="term" value="F:structural constituent of ribosome"/>
    <property type="evidence" value="ECO:0007669"/>
    <property type="project" value="InterPro"/>
</dbReference>
<reference evidence="9 10" key="1">
    <citation type="submission" date="2015-07" db="EMBL/GenBank/DDBJ databases">
        <title>Genome sequencing project for genomic taxonomy and phylogenomics of Bacillus-like bacteria.</title>
        <authorList>
            <person name="Liu B."/>
            <person name="Wang J."/>
            <person name="Zhu Y."/>
            <person name="Liu G."/>
            <person name="Chen Q."/>
            <person name="Chen Z."/>
            <person name="Che J."/>
            <person name="Ge C."/>
            <person name="Shi H."/>
            <person name="Pan Z."/>
            <person name="Liu X."/>
        </authorList>
    </citation>
    <scope>NUCLEOTIDE SEQUENCE [LARGE SCALE GENOMIC DNA]</scope>
    <source>
        <strain evidence="9 10">DSM 54</strain>
    </source>
</reference>
<dbReference type="OrthoDB" id="9790002at2"/>
<feature type="region of interest" description="Disordered" evidence="6">
    <location>
        <begin position="180"/>
        <end position="211"/>
    </location>
</feature>
<dbReference type="GO" id="GO:0008097">
    <property type="term" value="F:5S rRNA binding"/>
    <property type="evidence" value="ECO:0007669"/>
    <property type="project" value="InterPro"/>
</dbReference>
<dbReference type="STRING" id="33935.ADM90_08760"/>
<dbReference type="HAMAP" id="MF_01334">
    <property type="entry name" value="Ribosomal_bL25_CTC"/>
    <property type="match status" value="1"/>
</dbReference>
<dbReference type="InterPro" id="IPR037121">
    <property type="entry name" value="Ribosomal_bL25_C"/>
</dbReference>
<evidence type="ECO:0000256" key="3">
    <source>
        <dbReference type="ARBA" id="ARBA00022980"/>
    </source>
</evidence>
<evidence type="ECO:0000256" key="1">
    <source>
        <dbReference type="ARBA" id="ARBA00022730"/>
    </source>
</evidence>
<keyword evidence="3 5" id="KW-0689">Ribosomal protein</keyword>
<dbReference type="Gene3D" id="2.170.120.20">
    <property type="entry name" value="Ribosomal protein L25, beta domain"/>
    <property type="match status" value="1"/>
</dbReference>
<proteinExistence type="inferred from homology"/>
<name>A0A0M9DME7_9BACI</name>
<comment type="caution">
    <text evidence="9">The sequence shown here is derived from an EMBL/GenBank/DDBJ whole genome shotgun (WGS) entry which is preliminary data.</text>
</comment>
<dbReference type="InterPro" id="IPR011035">
    <property type="entry name" value="Ribosomal_bL25/Gln-tRNA_synth"/>
</dbReference>
<evidence type="ECO:0000259" key="8">
    <source>
        <dbReference type="Pfam" id="PF14693"/>
    </source>
</evidence>
<dbReference type="Pfam" id="PF01386">
    <property type="entry name" value="Ribosomal_L25p"/>
    <property type="match status" value="1"/>
</dbReference>
<comment type="function">
    <text evidence="5">This is one of the proteins that binds to the 5S RNA in the ribosome where it forms part of the central protuberance.</text>
</comment>
<dbReference type="GO" id="GO:0022625">
    <property type="term" value="C:cytosolic large ribosomal subunit"/>
    <property type="evidence" value="ECO:0007669"/>
    <property type="project" value="TreeGrafter"/>
</dbReference>
<keyword evidence="10" id="KW-1185">Reference proteome</keyword>
<feature type="domain" description="Large ribosomal subunit protein bL25 L25" evidence="7">
    <location>
        <begin position="5"/>
        <end position="91"/>
    </location>
</feature>
<dbReference type="RefSeq" id="WP_053994590.1">
    <property type="nucleotide sequence ID" value="NZ_CP065643.1"/>
</dbReference>
<dbReference type="InterPro" id="IPR020930">
    <property type="entry name" value="Ribosomal_uL5_bac-type"/>
</dbReference>
<evidence type="ECO:0000259" key="7">
    <source>
        <dbReference type="Pfam" id="PF01386"/>
    </source>
</evidence>
<dbReference type="SUPFAM" id="SSF50715">
    <property type="entry name" value="Ribosomal protein L25-like"/>
    <property type="match status" value="1"/>
</dbReference>
<comment type="similarity">
    <text evidence="5">Belongs to the bacterial ribosomal protein bL25 family. CTC subfamily.</text>
</comment>
<evidence type="ECO:0000313" key="10">
    <source>
        <dbReference type="Proteomes" id="UP000037977"/>
    </source>
</evidence>
<evidence type="ECO:0000256" key="6">
    <source>
        <dbReference type="SAM" id="MobiDB-lite"/>
    </source>
</evidence>
<dbReference type="PANTHER" id="PTHR33284">
    <property type="entry name" value="RIBOSOMAL PROTEIN L25/GLN-TRNA SYNTHETASE, ANTI-CODON-BINDING DOMAIN-CONTAINING PROTEIN"/>
    <property type="match status" value="1"/>
</dbReference>
<keyword evidence="1 5" id="KW-0699">rRNA-binding</keyword>
<evidence type="ECO:0000313" key="9">
    <source>
        <dbReference type="EMBL" id="KOY83350.1"/>
    </source>
</evidence>
<dbReference type="NCBIfam" id="NF004133">
    <property type="entry name" value="PRK05618.2-4"/>
    <property type="match status" value="1"/>
</dbReference>
<evidence type="ECO:0000256" key="4">
    <source>
        <dbReference type="ARBA" id="ARBA00023274"/>
    </source>
</evidence>
<accession>A0A0M9DME7</accession>
<dbReference type="CDD" id="cd00495">
    <property type="entry name" value="Ribosomal_L25_TL5_CTC"/>
    <property type="match status" value="1"/>
</dbReference>
<comment type="subunit">
    <text evidence="5">Part of the 50S ribosomal subunit; part of the 5S rRNA/L5/L18/L25 subcomplex. Contacts the 5S rRNA. Binds to the 5S rRNA independently of L5 and L18.</text>
</comment>